<dbReference type="RefSeq" id="WP_290281983.1">
    <property type="nucleotide sequence ID" value="NZ_JAUFQI010000001.1"/>
</dbReference>
<keyword evidence="1" id="KW-0812">Transmembrane</keyword>
<dbReference type="EMBL" id="JBHRYN010000013">
    <property type="protein sequence ID" value="MFC3702569.1"/>
    <property type="molecule type" value="Genomic_DNA"/>
</dbReference>
<feature type="transmembrane region" description="Helical" evidence="1">
    <location>
        <begin position="238"/>
        <end position="260"/>
    </location>
</feature>
<keyword evidence="1" id="KW-0472">Membrane</keyword>
<feature type="transmembrane region" description="Helical" evidence="1">
    <location>
        <begin position="159"/>
        <end position="179"/>
    </location>
</feature>
<protein>
    <submittedName>
        <fullName evidence="2">DUF2868 domain-containing protein</fullName>
    </submittedName>
</protein>
<comment type="caution">
    <text evidence="2">The sequence shown here is derived from an EMBL/GenBank/DDBJ whole genome shotgun (WGS) entry which is preliminary data.</text>
</comment>
<dbReference type="InterPro" id="IPR021296">
    <property type="entry name" value="DUF2868"/>
</dbReference>
<gene>
    <name evidence="2" type="ORF">ACFOND_13055</name>
</gene>
<proteinExistence type="predicted"/>
<feature type="transmembrane region" description="Helical" evidence="1">
    <location>
        <begin position="90"/>
        <end position="111"/>
    </location>
</feature>
<keyword evidence="1" id="KW-1133">Transmembrane helix</keyword>
<sequence length="429" mass="48720">MQLSPDERRVFQSDLTTNTFAWLTLSQALDRTLSHRLPSTKEPLADQIDRAFASTHPASHLGSALFAVGLVFGIIGISSLIGYAKDQPANLWLIIGVFALWPFITALLSVVQDARPAQSMWVQSLFAMVKRGKHFPDDLLDSQKSKTLIQRWVAWKWQYFSISFTLGSLIGFLTIITFWDISFGWTSTLSNSQSWMAPLASWLTWPGHFYLGAPSNELLEASLLSRNASENAEILRQWWPYVFFSMFVYGLMSRLCLFAWKYHRLKSAIIADIRSSGIIERYNALTIEQKSVYSEIEVDSQTLSLSKGDYSLLSESLLLGWQFKHSTIELGYNFGAESWQVDLDWLKQNTAQLQKGNVLVLVNIFQTPVIELIDLVSQISELLSTNLVTIGLFIGENEASRAGRFEATWRQFSQKHPQIRFVILQEPVS</sequence>
<evidence type="ECO:0000313" key="3">
    <source>
        <dbReference type="Proteomes" id="UP001595710"/>
    </source>
</evidence>
<feature type="transmembrane region" description="Helical" evidence="1">
    <location>
        <begin position="64"/>
        <end position="84"/>
    </location>
</feature>
<accession>A0ABV7WUM1</accession>
<evidence type="ECO:0000256" key="1">
    <source>
        <dbReference type="SAM" id="Phobius"/>
    </source>
</evidence>
<name>A0ABV7WUM1_9GAMM</name>
<reference evidence="3" key="1">
    <citation type="journal article" date="2019" name="Int. J. Syst. Evol. Microbiol.">
        <title>The Global Catalogue of Microorganisms (GCM) 10K type strain sequencing project: providing services to taxonomists for standard genome sequencing and annotation.</title>
        <authorList>
            <consortium name="The Broad Institute Genomics Platform"/>
            <consortium name="The Broad Institute Genome Sequencing Center for Infectious Disease"/>
            <person name="Wu L."/>
            <person name="Ma J."/>
        </authorList>
    </citation>
    <scope>NUCLEOTIDE SEQUENCE [LARGE SCALE GENOMIC DNA]</scope>
    <source>
        <strain evidence="3">CECT 8288</strain>
    </source>
</reference>
<organism evidence="2 3">
    <name type="scientific">Reinekea marina</name>
    <dbReference type="NCBI Taxonomy" id="1310421"/>
    <lineage>
        <taxon>Bacteria</taxon>
        <taxon>Pseudomonadati</taxon>
        <taxon>Pseudomonadota</taxon>
        <taxon>Gammaproteobacteria</taxon>
        <taxon>Oceanospirillales</taxon>
        <taxon>Saccharospirillaceae</taxon>
        <taxon>Reinekea</taxon>
    </lineage>
</organism>
<evidence type="ECO:0000313" key="2">
    <source>
        <dbReference type="EMBL" id="MFC3702569.1"/>
    </source>
</evidence>
<dbReference type="Proteomes" id="UP001595710">
    <property type="component" value="Unassembled WGS sequence"/>
</dbReference>
<dbReference type="Pfam" id="PF11067">
    <property type="entry name" value="DUF2868"/>
    <property type="match status" value="1"/>
</dbReference>
<keyword evidence="3" id="KW-1185">Reference proteome</keyword>